<dbReference type="AlphaFoldDB" id="A0A1H2PWW6"/>
<dbReference type="OrthoDB" id="9816479at2"/>
<name>A0A1H2PWW6_9FIRM</name>
<dbReference type="SUPFAM" id="SSF52540">
    <property type="entry name" value="P-loop containing nucleoside triphosphate hydrolases"/>
    <property type="match status" value="1"/>
</dbReference>
<dbReference type="GO" id="GO:0016020">
    <property type="term" value="C:membrane"/>
    <property type="evidence" value="ECO:0007669"/>
    <property type="project" value="UniProtKB-SubCell"/>
</dbReference>
<organism evidence="7 8">
    <name type="scientific">Kandleria vitulina</name>
    <dbReference type="NCBI Taxonomy" id="1630"/>
    <lineage>
        <taxon>Bacteria</taxon>
        <taxon>Bacillati</taxon>
        <taxon>Bacillota</taxon>
        <taxon>Erysipelotrichia</taxon>
        <taxon>Erysipelotrichales</taxon>
        <taxon>Coprobacillaceae</taxon>
        <taxon>Kandleria</taxon>
    </lineage>
</organism>
<keyword evidence="5" id="KW-0472">Membrane</keyword>
<evidence type="ECO:0000313" key="7">
    <source>
        <dbReference type="EMBL" id="SDV99360.1"/>
    </source>
</evidence>
<dbReference type="Pfam" id="PF00350">
    <property type="entry name" value="Dynamin_N"/>
    <property type="match status" value="1"/>
</dbReference>
<dbReference type="Proteomes" id="UP000182429">
    <property type="component" value="Unassembled WGS sequence"/>
</dbReference>
<dbReference type="EMBL" id="FNNF01000001">
    <property type="protein sequence ID" value="SDV99360.1"/>
    <property type="molecule type" value="Genomic_DNA"/>
</dbReference>
<keyword evidence="4" id="KW-0342">GTP-binding</keyword>
<evidence type="ECO:0000259" key="6">
    <source>
        <dbReference type="Pfam" id="PF00350"/>
    </source>
</evidence>
<dbReference type="GO" id="GO:0005525">
    <property type="term" value="F:GTP binding"/>
    <property type="evidence" value="ECO:0007669"/>
    <property type="project" value="UniProtKB-KW"/>
</dbReference>
<comment type="subcellular location">
    <subcellularLocation>
        <location evidence="1">Membrane</location>
    </subcellularLocation>
</comment>
<proteinExistence type="predicted"/>
<evidence type="ECO:0000256" key="1">
    <source>
        <dbReference type="ARBA" id="ARBA00004370"/>
    </source>
</evidence>
<keyword evidence="3" id="KW-0378">Hydrolase</keyword>
<evidence type="ECO:0000313" key="8">
    <source>
        <dbReference type="Proteomes" id="UP000182429"/>
    </source>
</evidence>
<feature type="domain" description="Dynamin N-terminal" evidence="6">
    <location>
        <begin position="165"/>
        <end position="323"/>
    </location>
</feature>
<keyword evidence="2" id="KW-0547">Nucleotide-binding</keyword>
<dbReference type="InterPro" id="IPR027094">
    <property type="entry name" value="Mitofusin_fam"/>
</dbReference>
<dbReference type="Gene3D" id="3.40.50.300">
    <property type="entry name" value="P-loop containing nucleotide triphosphate hydrolases"/>
    <property type="match status" value="1"/>
</dbReference>
<protein>
    <submittedName>
        <fullName evidence="7">Small GTP-binding protein domain-containing protein</fullName>
    </submittedName>
</protein>
<evidence type="ECO:0000256" key="5">
    <source>
        <dbReference type="ARBA" id="ARBA00023136"/>
    </source>
</evidence>
<dbReference type="PANTHER" id="PTHR10465">
    <property type="entry name" value="TRANSMEMBRANE GTPASE FZO1"/>
    <property type="match status" value="1"/>
</dbReference>
<sequence length="432" mass="50142">MKPEMLQVQQYLNVHPILEKNATVKEKYVSLISHFVSEHKNKDLWCKQALRLYCDRIIGDGFEIKKENIKDLSLFKQFKFFKYRYYLLTDCLFIASYDNQKKGQKVLESIINFYGERYRKKMECAFNAFYSVNDDLFTKTFPELKAIYSIIWNNRLFIGSPLKKIMITANMSAGKSTLINALAGKKVNKTQNDTCTAKLHYLYNKAGEDNYSCEYDHDLELDASLDILMTDNDENDSTDIAVGTRFRSVMEIDKHVCFVDTPGVNSSMDKTHREMSNEAIKSADCDLLLYLFNGENIGSDDDIRHLKFVKDNYDGNIIFLVNRLDHYKKDVDSVSDTLTKVINDLKKIGFLNPTVYPISAYAGYLGKMALYGERLSEDEEDDFDYVKRKLSRDEFSYEKHYPINVNLECKDKDIGELLLHSGILSLEKILYQ</sequence>
<evidence type="ECO:0000256" key="3">
    <source>
        <dbReference type="ARBA" id="ARBA00022801"/>
    </source>
</evidence>
<evidence type="ECO:0000256" key="4">
    <source>
        <dbReference type="ARBA" id="ARBA00023134"/>
    </source>
</evidence>
<dbReference type="GO" id="GO:0003924">
    <property type="term" value="F:GTPase activity"/>
    <property type="evidence" value="ECO:0007669"/>
    <property type="project" value="InterPro"/>
</dbReference>
<dbReference type="RefSeq" id="WP_074685181.1">
    <property type="nucleotide sequence ID" value="NZ_FNNF01000001.1"/>
</dbReference>
<dbReference type="PANTHER" id="PTHR10465:SF0">
    <property type="entry name" value="SARCALUMENIN"/>
    <property type="match status" value="1"/>
</dbReference>
<reference evidence="7 8" key="1">
    <citation type="submission" date="2016-10" db="EMBL/GenBank/DDBJ databases">
        <authorList>
            <person name="de Groot N.N."/>
        </authorList>
    </citation>
    <scope>NUCLEOTIDE SEQUENCE [LARGE SCALE GENOMIC DNA]</scope>
    <source>
        <strain evidence="7 8">S3b</strain>
    </source>
</reference>
<accession>A0A1H2PWW6</accession>
<gene>
    <name evidence="7" type="ORF">SAMN04487759_10182</name>
</gene>
<dbReference type="InterPro" id="IPR027417">
    <property type="entry name" value="P-loop_NTPase"/>
</dbReference>
<evidence type="ECO:0000256" key="2">
    <source>
        <dbReference type="ARBA" id="ARBA00022741"/>
    </source>
</evidence>
<dbReference type="InterPro" id="IPR045063">
    <property type="entry name" value="Dynamin_N"/>
</dbReference>